<reference evidence="1 2" key="1">
    <citation type="submission" date="2016-10" db="EMBL/GenBank/DDBJ databases">
        <authorList>
            <person name="de Groot N.N."/>
        </authorList>
    </citation>
    <scope>NUCLEOTIDE SEQUENCE [LARGE SCALE GENOMIC DNA]</scope>
    <source>
        <strain evidence="1 2">DSM 19981</strain>
    </source>
</reference>
<dbReference type="OrthoDB" id="7270926at2"/>
<evidence type="ECO:0000313" key="2">
    <source>
        <dbReference type="Proteomes" id="UP000199473"/>
    </source>
</evidence>
<organism evidence="1 2">
    <name type="scientific">Falsiroseomonas stagni DSM 19981</name>
    <dbReference type="NCBI Taxonomy" id="1123062"/>
    <lineage>
        <taxon>Bacteria</taxon>
        <taxon>Pseudomonadati</taxon>
        <taxon>Pseudomonadota</taxon>
        <taxon>Alphaproteobacteria</taxon>
        <taxon>Acetobacterales</taxon>
        <taxon>Roseomonadaceae</taxon>
        <taxon>Falsiroseomonas</taxon>
    </lineage>
</organism>
<sequence length="155" mass="16853">MSRDQPRARRVYAWEDRVIAPLDRSLVPFARMQALVDYVWAEAGLHWPPRVHRKRPSKRVVATGSRLAIEAPAELPSWVLLHEIAHAMTADHDGAGDGHGPAFMGVYVGLLVRHARLDLGHLAATLATAGIPWDPSARPVFLDPSPAAGAVPKTG</sequence>
<dbReference type="STRING" id="1123062.SAMN02745775_102650"/>
<gene>
    <name evidence="1" type="ORF">SAMN02745775_102650</name>
</gene>
<name>A0A1I3ZPV2_9PROT</name>
<dbReference type="Proteomes" id="UP000199473">
    <property type="component" value="Unassembled WGS sequence"/>
</dbReference>
<protein>
    <recommendedName>
        <fullName evidence="3">SprT-like family protein</fullName>
    </recommendedName>
</protein>
<dbReference type="AlphaFoldDB" id="A0A1I3ZPV2"/>
<proteinExistence type="predicted"/>
<accession>A0A1I3ZPV2</accession>
<dbReference type="EMBL" id="FOSQ01000002">
    <property type="protein sequence ID" value="SFK46122.1"/>
    <property type="molecule type" value="Genomic_DNA"/>
</dbReference>
<evidence type="ECO:0000313" key="1">
    <source>
        <dbReference type="EMBL" id="SFK46122.1"/>
    </source>
</evidence>
<evidence type="ECO:0008006" key="3">
    <source>
        <dbReference type="Google" id="ProtNLM"/>
    </source>
</evidence>
<keyword evidence="2" id="KW-1185">Reference proteome</keyword>